<dbReference type="AlphaFoldDB" id="A0AAD7IEW2"/>
<name>A0AAD7IEW2_9AGAR</name>
<evidence type="ECO:0000256" key="2">
    <source>
        <dbReference type="ARBA" id="ARBA00022723"/>
    </source>
</evidence>
<dbReference type="Pfam" id="PF12851">
    <property type="entry name" value="Tet_JBP"/>
    <property type="match status" value="1"/>
</dbReference>
<proteinExistence type="predicted"/>
<comment type="cofactor">
    <cofactor evidence="1">
        <name>Fe(2+)</name>
        <dbReference type="ChEBI" id="CHEBI:29033"/>
    </cofactor>
</comment>
<sequence>MPGEFKDEDSRRKFFQYLSVHYVWYARFGEKGDGAPADVHPDNLRKEGKGKSNLYQRLPRKSKELQQNKEEYKRIADAFTDFFDLVRVAVSALFKLYLGIEYDQVSMFAETLPLGASSPAYPFSGFVLNISSCTWSHRDGDKVMCFVIPLGEFEGGQLGLYEVGFSFDLKMGDVLAFPSCHLTHFNCHFKGRRATIVLHTDPKGDAWAEKCNGWQAHVVRHGSTRDKAKKK</sequence>
<evidence type="ECO:0000256" key="1">
    <source>
        <dbReference type="ARBA" id="ARBA00001954"/>
    </source>
</evidence>
<keyword evidence="5" id="KW-0408">Iron</keyword>
<evidence type="ECO:0000256" key="3">
    <source>
        <dbReference type="ARBA" id="ARBA00022964"/>
    </source>
</evidence>
<evidence type="ECO:0000313" key="7">
    <source>
        <dbReference type="EMBL" id="KAJ7741544.1"/>
    </source>
</evidence>
<gene>
    <name evidence="7" type="ORF">DFH07DRAFT_750861</name>
</gene>
<keyword evidence="3" id="KW-0223">Dioxygenase</keyword>
<keyword evidence="8" id="KW-1185">Reference proteome</keyword>
<protein>
    <recommendedName>
        <fullName evidence="6">2OGFeDO JBP1/TET oxygenase domain-containing protein</fullName>
    </recommendedName>
</protein>
<evidence type="ECO:0000256" key="4">
    <source>
        <dbReference type="ARBA" id="ARBA00023002"/>
    </source>
</evidence>
<dbReference type="InterPro" id="IPR024779">
    <property type="entry name" value="2OGFeDO_JBP1/TET_oxygenase_dom"/>
</dbReference>
<dbReference type="Proteomes" id="UP001215280">
    <property type="component" value="Unassembled WGS sequence"/>
</dbReference>
<dbReference type="Gene3D" id="3.60.130.30">
    <property type="match status" value="1"/>
</dbReference>
<evidence type="ECO:0000313" key="8">
    <source>
        <dbReference type="Proteomes" id="UP001215280"/>
    </source>
</evidence>
<keyword evidence="4" id="KW-0560">Oxidoreductase</keyword>
<comment type="caution">
    <text evidence="7">The sequence shown here is derived from an EMBL/GenBank/DDBJ whole genome shotgun (WGS) entry which is preliminary data.</text>
</comment>
<keyword evidence="2" id="KW-0479">Metal-binding</keyword>
<dbReference type="GO" id="GO:0046872">
    <property type="term" value="F:metal ion binding"/>
    <property type="evidence" value="ECO:0007669"/>
    <property type="project" value="UniProtKB-KW"/>
</dbReference>
<reference evidence="7" key="1">
    <citation type="submission" date="2023-03" db="EMBL/GenBank/DDBJ databases">
        <title>Massive genome expansion in bonnet fungi (Mycena s.s.) driven by repeated elements and novel gene families across ecological guilds.</title>
        <authorList>
            <consortium name="Lawrence Berkeley National Laboratory"/>
            <person name="Harder C.B."/>
            <person name="Miyauchi S."/>
            <person name="Viragh M."/>
            <person name="Kuo A."/>
            <person name="Thoen E."/>
            <person name="Andreopoulos B."/>
            <person name="Lu D."/>
            <person name="Skrede I."/>
            <person name="Drula E."/>
            <person name="Henrissat B."/>
            <person name="Morin E."/>
            <person name="Kohler A."/>
            <person name="Barry K."/>
            <person name="LaButti K."/>
            <person name="Morin E."/>
            <person name="Salamov A."/>
            <person name="Lipzen A."/>
            <person name="Mereny Z."/>
            <person name="Hegedus B."/>
            <person name="Baldrian P."/>
            <person name="Stursova M."/>
            <person name="Weitz H."/>
            <person name="Taylor A."/>
            <person name="Grigoriev I.V."/>
            <person name="Nagy L.G."/>
            <person name="Martin F."/>
            <person name="Kauserud H."/>
        </authorList>
    </citation>
    <scope>NUCLEOTIDE SEQUENCE</scope>
    <source>
        <strain evidence="7">CBHHK188m</strain>
    </source>
</reference>
<feature type="domain" description="2OGFeDO JBP1/TET oxygenase" evidence="6">
    <location>
        <begin position="56"/>
        <end position="198"/>
    </location>
</feature>
<dbReference type="EMBL" id="JARJLG010000122">
    <property type="protein sequence ID" value="KAJ7741544.1"/>
    <property type="molecule type" value="Genomic_DNA"/>
</dbReference>
<dbReference type="GO" id="GO:0051213">
    <property type="term" value="F:dioxygenase activity"/>
    <property type="evidence" value="ECO:0007669"/>
    <property type="project" value="UniProtKB-KW"/>
</dbReference>
<evidence type="ECO:0000256" key="5">
    <source>
        <dbReference type="ARBA" id="ARBA00023004"/>
    </source>
</evidence>
<accession>A0AAD7IEW2</accession>
<organism evidence="7 8">
    <name type="scientific">Mycena maculata</name>
    <dbReference type="NCBI Taxonomy" id="230809"/>
    <lineage>
        <taxon>Eukaryota</taxon>
        <taxon>Fungi</taxon>
        <taxon>Dikarya</taxon>
        <taxon>Basidiomycota</taxon>
        <taxon>Agaricomycotina</taxon>
        <taxon>Agaricomycetes</taxon>
        <taxon>Agaricomycetidae</taxon>
        <taxon>Agaricales</taxon>
        <taxon>Marasmiineae</taxon>
        <taxon>Mycenaceae</taxon>
        <taxon>Mycena</taxon>
    </lineage>
</organism>
<evidence type="ECO:0000259" key="6">
    <source>
        <dbReference type="Pfam" id="PF12851"/>
    </source>
</evidence>